<dbReference type="AlphaFoldDB" id="A0A3E0J850"/>
<organism evidence="2 3">
    <name type="scientific">Halobacillus trueperi</name>
    <dbReference type="NCBI Taxonomy" id="156205"/>
    <lineage>
        <taxon>Bacteria</taxon>
        <taxon>Bacillati</taxon>
        <taxon>Bacillota</taxon>
        <taxon>Bacilli</taxon>
        <taxon>Bacillales</taxon>
        <taxon>Bacillaceae</taxon>
        <taxon>Halobacillus</taxon>
    </lineage>
</organism>
<comment type="caution">
    <text evidence="2">The sequence shown here is derived from an EMBL/GenBank/DDBJ whole genome shotgun (WGS) entry which is preliminary data.</text>
</comment>
<feature type="transmembrane region" description="Helical" evidence="1">
    <location>
        <begin position="100"/>
        <end position="121"/>
    </location>
</feature>
<evidence type="ECO:0000313" key="3">
    <source>
        <dbReference type="Proteomes" id="UP000256305"/>
    </source>
</evidence>
<keyword evidence="1" id="KW-0472">Membrane</keyword>
<evidence type="ECO:0000313" key="2">
    <source>
        <dbReference type="EMBL" id="REJ09070.1"/>
    </source>
</evidence>
<accession>A0A3E0J850</accession>
<keyword evidence="3" id="KW-1185">Reference proteome</keyword>
<name>A0A3E0J850_9BACI</name>
<feature type="transmembrane region" description="Helical" evidence="1">
    <location>
        <begin position="127"/>
        <end position="143"/>
    </location>
</feature>
<keyword evidence="1" id="KW-1133">Transmembrane helix</keyword>
<dbReference type="EMBL" id="QUAE01000008">
    <property type="protein sequence ID" value="REJ09070.1"/>
    <property type="molecule type" value="Genomic_DNA"/>
</dbReference>
<gene>
    <name evidence="2" type="ORF">DYE48_11895</name>
</gene>
<feature type="transmembrane region" description="Helical" evidence="1">
    <location>
        <begin position="189"/>
        <end position="207"/>
    </location>
</feature>
<keyword evidence="1" id="KW-0812">Transmembrane</keyword>
<dbReference type="Pfam" id="PF22564">
    <property type="entry name" value="HAAS"/>
    <property type="match status" value="1"/>
</dbReference>
<feature type="transmembrane region" description="Helical" evidence="1">
    <location>
        <begin position="164"/>
        <end position="183"/>
    </location>
</feature>
<sequence length="219" mass="24690">MDKKQFFSIGSVRSYLDDLNKNLQSLPLEERNKYLAEIKADIHASALDIEENNKIESEEVLAKETLQSFMSPENLADEILNEHKNDFADNHKANKSTAQLFTGFSVGGLGALSVPILIGFINISATLPFLIAILIGTVTIIVNKKVLWNQQMVSYFKKTIRYSTFGYLALGFGFFAIRLIISGELDNFVIYYTLFYLAIGALYILALNKVYQRKAVQLQ</sequence>
<reference evidence="2 3" key="1">
    <citation type="submission" date="2018-08" db="EMBL/GenBank/DDBJ databases">
        <title>Genome sequence of Halobacillus trueperi KCTC 3686.</title>
        <authorList>
            <person name="Cho K.H."/>
            <person name="Kwak M.-J."/>
            <person name="Kim B.-Y."/>
            <person name="Chun J."/>
        </authorList>
    </citation>
    <scope>NUCLEOTIDE SEQUENCE [LARGE SCALE GENOMIC DNA]</scope>
    <source>
        <strain evidence="2 3">KCTC 3686</strain>
    </source>
</reference>
<proteinExistence type="predicted"/>
<protein>
    <submittedName>
        <fullName evidence="2">DUF1700 domain-containing protein</fullName>
    </submittedName>
</protein>
<evidence type="ECO:0000256" key="1">
    <source>
        <dbReference type="SAM" id="Phobius"/>
    </source>
</evidence>
<dbReference type="Proteomes" id="UP000256305">
    <property type="component" value="Unassembled WGS sequence"/>
</dbReference>
<dbReference type="RefSeq" id="WP_115823825.1">
    <property type="nucleotide sequence ID" value="NZ_QUAE01000008.1"/>
</dbReference>